<protein>
    <recommendedName>
        <fullName evidence="2">Putative auto-transporter adhesin head GIN domain-containing protein</fullName>
    </recommendedName>
</protein>
<dbReference type="Gene3D" id="2.160.20.120">
    <property type="match status" value="1"/>
</dbReference>
<evidence type="ECO:0000313" key="3">
    <source>
        <dbReference type="EMBL" id="NIJ52709.1"/>
    </source>
</evidence>
<feature type="signal peptide" evidence="1">
    <location>
        <begin position="1"/>
        <end position="20"/>
    </location>
</feature>
<dbReference type="RefSeq" id="WP_167269339.1">
    <property type="nucleotide sequence ID" value="NZ_JAASQJ010000002.1"/>
</dbReference>
<evidence type="ECO:0000256" key="1">
    <source>
        <dbReference type="SAM" id="SignalP"/>
    </source>
</evidence>
<evidence type="ECO:0000259" key="2">
    <source>
        <dbReference type="Pfam" id="PF10988"/>
    </source>
</evidence>
<sequence length="317" mass="34691">MKTFTTLLALTLCLSTQIFAQTRSNNKELRGNGKVITKSYTVATFEAIEIEQFPPNVVVEVSDKTPFLSVSLDENLVSQLQVISENGILKLALKDPDDKDFWVSKADINVKISTKNLKSLRNGSNGNVTVTGLKDESFNLINDANGSITLQGKSTTLNLVSHANGNIDAEKFSVETANVTADANATIRLNTQRMQVASKAFARVENVNDAMTASKTKVEMSVSPRSKLVTLQFVNNSASSRQITLISYAPQETGNETNGFTLAPYQKKEKQYQPGTKVYIATQAQIDMVMGDKILQDKPFLTVQADDEGRKILLSGK</sequence>
<comment type="caution">
    <text evidence="3">The sequence shown here is derived from an EMBL/GenBank/DDBJ whole genome shotgun (WGS) entry which is preliminary data.</text>
</comment>
<dbReference type="Proteomes" id="UP001179181">
    <property type="component" value="Unassembled WGS sequence"/>
</dbReference>
<reference evidence="3 4" key="1">
    <citation type="submission" date="2020-03" db="EMBL/GenBank/DDBJ databases">
        <title>Genomic Encyclopedia of Type Strains, Phase IV (KMG-IV): sequencing the most valuable type-strain genomes for metagenomic binning, comparative biology and taxonomic classification.</title>
        <authorList>
            <person name="Goeker M."/>
        </authorList>
    </citation>
    <scope>NUCLEOTIDE SEQUENCE [LARGE SCALE GENOMIC DNA]</scope>
    <source>
        <strain evidence="3 4">DSM 102865</strain>
    </source>
</reference>
<feature type="chain" id="PRO_5045932161" description="Putative auto-transporter adhesin head GIN domain-containing protein" evidence="1">
    <location>
        <begin position="21"/>
        <end position="317"/>
    </location>
</feature>
<accession>A0ABX0UKV1</accession>
<name>A0ABX0UKV1_9BACT</name>
<evidence type="ECO:0000313" key="4">
    <source>
        <dbReference type="Proteomes" id="UP001179181"/>
    </source>
</evidence>
<dbReference type="Pfam" id="PF10988">
    <property type="entry name" value="DUF2807"/>
    <property type="match status" value="1"/>
</dbReference>
<keyword evidence="4" id="KW-1185">Reference proteome</keyword>
<feature type="domain" description="Putative auto-transporter adhesin head GIN" evidence="2">
    <location>
        <begin position="45"/>
        <end position="192"/>
    </location>
</feature>
<proteinExistence type="predicted"/>
<organism evidence="3 4">
    <name type="scientific">Dyadobacter arcticus</name>
    <dbReference type="NCBI Taxonomy" id="1078754"/>
    <lineage>
        <taxon>Bacteria</taxon>
        <taxon>Pseudomonadati</taxon>
        <taxon>Bacteroidota</taxon>
        <taxon>Cytophagia</taxon>
        <taxon>Cytophagales</taxon>
        <taxon>Spirosomataceae</taxon>
        <taxon>Dyadobacter</taxon>
    </lineage>
</organism>
<keyword evidence="1" id="KW-0732">Signal</keyword>
<dbReference type="InterPro" id="IPR021255">
    <property type="entry name" value="DUF2807"/>
</dbReference>
<gene>
    <name evidence="3" type="ORF">FHS68_001879</name>
</gene>
<dbReference type="EMBL" id="JAASQJ010000002">
    <property type="protein sequence ID" value="NIJ52709.1"/>
    <property type="molecule type" value="Genomic_DNA"/>
</dbReference>